<dbReference type="PANTHER" id="PTHR43790:SF9">
    <property type="entry name" value="GALACTOFURANOSE TRANSPORTER ATP-BINDING PROTEIN YTFR"/>
    <property type="match status" value="1"/>
</dbReference>
<evidence type="ECO:0000256" key="1">
    <source>
        <dbReference type="ARBA" id="ARBA00005417"/>
    </source>
</evidence>
<dbReference type="CDD" id="cd03216">
    <property type="entry name" value="ABC_Carb_Monos_I"/>
    <property type="match status" value="1"/>
</dbReference>
<dbReference type="InterPro" id="IPR003593">
    <property type="entry name" value="AAA+_ATPase"/>
</dbReference>
<dbReference type="InterPro" id="IPR017871">
    <property type="entry name" value="ABC_transporter-like_CS"/>
</dbReference>
<keyword evidence="5" id="KW-0547">Nucleotide-binding</keyword>
<dbReference type="AlphaFoldDB" id="A0A512BZU8"/>
<organism evidence="8 9">
    <name type="scientific">Microvirga aerophila</name>
    <dbReference type="NCBI Taxonomy" id="670291"/>
    <lineage>
        <taxon>Bacteria</taxon>
        <taxon>Pseudomonadati</taxon>
        <taxon>Pseudomonadota</taxon>
        <taxon>Alphaproteobacteria</taxon>
        <taxon>Hyphomicrobiales</taxon>
        <taxon>Methylobacteriaceae</taxon>
        <taxon>Microvirga</taxon>
    </lineage>
</organism>
<dbReference type="InterPro" id="IPR050107">
    <property type="entry name" value="ABC_carbohydrate_import_ATPase"/>
</dbReference>
<gene>
    <name evidence="8" type="ORF">MAE02_51820</name>
</gene>
<evidence type="ECO:0000256" key="4">
    <source>
        <dbReference type="ARBA" id="ARBA00022737"/>
    </source>
</evidence>
<evidence type="ECO:0000256" key="3">
    <source>
        <dbReference type="ARBA" id="ARBA00022597"/>
    </source>
</evidence>
<accession>A0A512BZU8</accession>
<dbReference type="InterPro" id="IPR003439">
    <property type="entry name" value="ABC_transporter-like_ATP-bd"/>
</dbReference>
<dbReference type="GO" id="GO:0016887">
    <property type="term" value="F:ATP hydrolysis activity"/>
    <property type="evidence" value="ECO:0007669"/>
    <property type="project" value="InterPro"/>
</dbReference>
<protein>
    <submittedName>
        <fullName evidence="8">Sugar ABC transporter ATP-binding protein</fullName>
    </submittedName>
</protein>
<evidence type="ECO:0000256" key="5">
    <source>
        <dbReference type="ARBA" id="ARBA00022741"/>
    </source>
</evidence>
<sequence>MGTANAGHGILRPTAGPVLSLHGMTKAFGGTLAVDAVDLDLFPGEILALLGQNGAGKSTLIKMLAGVYKPDAGEIRLEGGPFDPATSQGAISFIHQDLGLIEWMTVAENIALAEGYRRSHGFINWRSVRETARRSLAAIAHDIDPDKRVQDLTRTEKSLVAIARALGVNAKVIVLDEPTASLPQEEVQILFRVLRSLKSSGVAMIYVSHRLDEIFAISDRLAVLRDGRLVDVRQTEMADPDCLVHAIIGRPPEKVFVRPPRPAHSLVLTFSDTVAGDVGPVNFEVHRGEIVALVGLRGAGQESIGRALIGAAPVTAGEILLVGREPDTSWPGAAIADGIGFVPGDRIGESIAHGLTVRENIFINPGAAGRRLFSWRDPNQEFEETRSLSQQVGLVPNDPMATIETLSGGNQQKVVMARWMRIGGSLLVLEDPTAGVDVGAKAEIYRLLSKAVQGGQAVLLISTDFEEVAAICHRALVFRDGSIVAELGEDELSVENLVRTTSLQAPAIPAGELPPQARPH</sequence>
<dbReference type="PROSITE" id="PS00211">
    <property type="entry name" value="ABC_TRANSPORTER_1"/>
    <property type="match status" value="1"/>
</dbReference>
<keyword evidence="9" id="KW-1185">Reference proteome</keyword>
<feature type="domain" description="ABC transporter" evidence="7">
    <location>
        <begin position="263"/>
        <end position="505"/>
    </location>
</feature>
<evidence type="ECO:0000313" key="8">
    <source>
        <dbReference type="EMBL" id="GEO17486.1"/>
    </source>
</evidence>
<keyword evidence="4" id="KW-0677">Repeat</keyword>
<comment type="similarity">
    <text evidence="1">Belongs to the ABC transporter superfamily.</text>
</comment>
<evidence type="ECO:0000313" key="9">
    <source>
        <dbReference type="Proteomes" id="UP000321085"/>
    </source>
</evidence>
<keyword evidence="6 8" id="KW-0067">ATP-binding</keyword>
<dbReference type="EMBL" id="BJYU01000107">
    <property type="protein sequence ID" value="GEO17486.1"/>
    <property type="molecule type" value="Genomic_DNA"/>
</dbReference>
<dbReference type="GO" id="GO:0005524">
    <property type="term" value="F:ATP binding"/>
    <property type="evidence" value="ECO:0007669"/>
    <property type="project" value="UniProtKB-KW"/>
</dbReference>
<dbReference type="SMART" id="SM00382">
    <property type="entry name" value="AAA"/>
    <property type="match status" value="2"/>
</dbReference>
<dbReference type="Proteomes" id="UP000321085">
    <property type="component" value="Unassembled WGS sequence"/>
</dbReference>
<dbReference type="SUPFAM" id="SSF52540">
    <property type="entry name" value="P-loop containing nucleoside triphosphate hydrolases"/>
    <property type="match status" value="2"/>
</dbReference>
<keyword evidence="3" id="KW-0762">Sugar transport</keyword>
<comment type="caution">
    <text evidence="8">The sequence shown here is derived from an EMBL/GenBank/DDBJ whole genome shotgun (WGS) entry which is preliminary data.</text>
</comment>
<dbReference type="CDD" id="cd03215">
    <property type="entry name" value="ABC_Carb_Monos_II"/>
    <property type="match status" value="1"/>
</dbReference>
<evidence type="ECO:0000259" key="7">
    <source>
        <dbReference type="PROSITE" id="PS50893"/>
    </source>
</evidence>
<dbReference type="Gene3D" id="3.40.50.300">
    <property type="entry name" value="P-loop containing nucleotide triphosphate hydrolases"/>
    <property type="match status" value="2"/>
</dbReference>
<feature type="domain" description="ABC transporter" evidence="7">
    <location>
        <begin position="19"/>
        <end position="251"/>
    </location>
</feature>
<evidence type="ECO:0000256" key="6">
    <source>
        <dbReference type="ARBA" id="ARBA00022840"/>
    </source>
</evidence>
<dbReference type="PROSITE" id="PS50893">
    <property type="entry name" value="ABC_TRANSPORTER_2"/>
    <property type="match status" value="2"/>
</dbReference>
<dbReference type="RefSeq" id="WP_373867403.1">
    <property type="nucleotide sequence ID" value="NZ_BJYU01000107.1"/>
</dbReference>
<dbReference type="InterPro" id="IPR027417">
    <property type="entry name" value="P-loop_NTPase"/>
</dbReference>
<dbReference type="PANTHER" id="PTHR43790">
    <property type="entry name" value="CARBOHYDRATE TRANSPORT ATP-BINDING PROTEIN MG119-RELATED"/>
    <property type="match status" value="1"/>
</dbReference>
<reference evidence="8 9" key="1">
    <citation type="submission" date="2019-07" db="EMBL/GenBank/DDBJ databases">
        <title>Whole genome shotgun sequence of Microvirga aerophila NBRC 106136.</title>
        <authorList>
            <person name="Hosoyama A."/>
            <person name="Uohara A."/>
            <person name="Ohji S."/>
            <person name="Ichikawa N."/>
        </authorList>
    </citation>
    <scope>NUCLEOTIDE SEQUENCE [LARGE SCALE GENOMIC DNA]</scope>
    <source>
        <strain evidence="8 9">NBRC 106136</strain>
    </source>
</reference>
<keyword evidence="2" id="KW-0813">Transport</keyword>
<name>A0A512BZU8_9HYPH</name>
<proteinExistence type="inferred from homology"/>
<dbReference type="Pfam" id="PF00005">
    <property type="entry name" value="ABC_tran"/>
    <property type="match status" value="2"/>
</dbReference>
<evidence type="ECO:0000256" key="2">
    <source>
        <dbReference type="ARBA" id="ARBA00022448"/>
    </source>
</evidence>